<dbReference type="Proteomes" id="UP000199137">
    <property type="component" value="Unassembled WGS sequence"/>
</dbReference>
<name>A0A1I5MFL6_9PSEU</name>
<evidence type="ECO:0000313" key="1">
    <source>
        <dbReference type="EMBL" id="SFP08384.1"/>
    </source>
</evidence>
<dbReference type="AlphaFoldDB" id="A0A1I5MFL6"/>
<gene>
    <name evidence="1" type="ORF">SAMN05421854_10431</name>
</gene>
<dbReference type="EMBL" id="FOWC01000004">
    <property type="protein sequence ID" value="SFP08384.1"/>
    <property type="molecule type" value="Genomic_DNA"/>
</dbReference>
<organism evidence="1 2">
    <name type="scientific">Amycolatopsis rubida</name>
    <dbReference type="NCBI Taxonomy" id="112413"/>
    <lineage>
        <taxon>Bacteria</taxon>
        <taxon>Bacillati</taxon>
        <taxon>Actinomycetota</taxon>
        <taxon>Actinomycetes</taxon>
        <taxon>Pseudonocardiales</taxon>
        <taxon>Pseudonocardiaceae</taxon>
        <taxon>Amycolatopsis</taxon>
    </lineage>
</organism>
<dbReference type="STRING" id="112413.SAMN05421854_10431"/>
<evidence type="ECO:0000313" key="2">
    <source>
        <dbReference type="Proteomes" id="UP000199137"/>
    </source>
</evidence>
<dbReference type="RefSeq" id="WP_093573894.1">
    <property type="nucleotide sequence ID" value="NZ_FOWC01000004.1"/>
</dbReference>
<reference evidence="1 2" key="1">
    <citation type="submission" date="2016-10" db="EMBL/GenBank/DDBJ databases">
        <authorList>
            <person name="de Groot N.N."/>
        </authorList>
    </citation>
    <scope>NUCLEOTIDE SEQUENCE [LARGE SCALE GENOMIC DNA]</scope>
    <source>
        <strain evidence="1 2">DSM 44637</strain>
    </source>
</reference>
<proteinExistence type="predicted"/>
<sequence>MGWLITDHNEVYEDGEGKLIERNGCEIPMTMDQLKAMRAWRTEQERTLEPAPEIARPVLEHIA</sequence>
<accession>A0A1I5MFL6</accession>
<protein>
    <submittedName>
        <fullName evidence="1">Uncharacterized protein</fullName>
    </submittedName>
</protein>